<sequence>METIVSPFSKWLFASSDPTNSPAPLDVTVKEPAICPPVGANRSEPVRSPTANHSPAEALTEPAVEHVQDRNRANAAKDAHVSASLAHPESQMLNVKLQPQPLQSPQPESSREEQQLQQHSEANVPIGNHFSNVNTFDNGPCAIEASARSNDDQAQLSIFCSGLESIGTQDQGSNHTVVHQHAIQKVAHRVPSVSIPPPSTSIMAPLNTQNSKQEGLCSQEQEPSQSKKVLLDDSISSKIPSISTNSIMEAAKTTIFSENKTTTNVEDAGLPKSGPISPPEGTRADGPKVNLKSVVRMLDWIISGVKSSDSIFKKTGQRTSENSSDEDESDEDDDGDENGTLKSNPDDTGTNGYLNSKRSRRSRKGRDKQKSGTKTPNLPTPRPPRPRPTISKTRLKIFVGTWNMMGQIPNLHDGLAGFLDVNMPSTLVPPQQTQQQKERDRSQGDLSTTQPLTPRHEPSQDNGQTNDNLKAKLHGPGSLKTSFSTSDLSPRRDLDSLPSIPQVLSPTSVESLSFSVFPTNDQSPTQSTQTMIDISTGSRGSGNNNSLLKKKKKRRATSQFFKRLRPTLSGHQQYQRSISGPSQNADKKKELPQLPEPIETELPPTPPLPSPPSPLSSAKQEPSCPGDTQEPFLEMNAKAPYHIIVINTQECEREIREAVLFPSKLVWEKQLKVALGAEYVMIKTETMAALHIAVFVWKPIEGLVRAVDSSSVATGIGGIIGNKGAVAVSIYLGNTSFLFVNSHLTAHQSQTHARNSDYKRIVQEMQLNEAPKTSPRGWHFRGDMKLRRYYDYLPTSPTSQTSLTSLPSPVHGNGVNPLTNGATPPSTHDVHLGHEKVKSDAVHVNNDSQQHNGPFGAGLSTANLIKSGEGSKDRLDGPVPSHQGSNSSKGSGHSRHHGAAESHPQDITQQFDYTFWAGDLNYRVDLSRTDAEGCLKRGDLETMLTHDQLLQQRAAGAVFDGFHEAPITFPPTYKFDPLTPASPANGLLGPDGRHLRPRPRTRSMSMYGTLGGNGGFLTRPRSMVSIYSEFSPPSQSHPSPWVQYPGKTITGAPRNNLYLHDNCMSCPSLALETDIDHSSQGIHTFLHPNLSDGSQYGHNVDPLKDEAIAPTEQRLQHPNALDALPKRRPSLTRRLSMSKAIQSIRIKKPTPMLSEPPLSQNSSPATTQFPGLYQSPVDSPLLDGRSESPESVAANVKQAKDRHVVLNTDNHKENSSESTALTAVCDPKKAWIAGLTSKYDTSSKQRIPSWTDRILWRSTKKDGPPPIEVKEVAPVGQSKQQADESEGKTANGERTPLETRIDHTSFEKPLPPMPANIPGTETRIGLGISNEKTFSAKGDNPIMTARSEKRSKILNNFRLGLKAGPSKIARSKKKKQSPKELSTGEEEEAETEQVPEPEPEEILLCEDDENQSTVVVKEYMAHHDVGHFSDHRPVTAVFAVQFDWNSTGH</sequence>
<feature type="compositionally biased region" description="Basic and acidic residues" evidence="1">
    <location>
        <begin position="63"/>
        <end position="80"/>
    </location>
</feature>
<feature type="region of interest" description="Disordered" evidence="1">
    <location>
        <begin position="36"/>
        <end position="85"/>
    </location>
</feature>
<feature type="compositionally biased region" description="Low complexity" evidence="1">
    <location>
        <begin position="797"/>
        <end position="809"/>
    </location>
</feature>
<evidence type="ECO:0000313" key="3">
    <source>
        <dbReference type="EMBL" id="KAF9581982.1"/>
    </source>
</evidence>
<feature type="compositionally biased region" description="Basic residues" evidence="1">
    <location>
        <begin position="357"/>
        <end position="367"/>
    </location>
</feature>
<feature type="compositionally biased region" description="Polar residues" evidence="1">
    <location>
        <begin position="816"/>
        <end position="826"/>
    </location>
</feature>
<feature type="region of interest" description="Disordered" evidence="1">
    <location>
        <begin position="258"/>
        <end position="288"/>
    </location>
</feature>
<feature type="region of interest" description="Disordered" evidence="1">
    <location>
        <begin position="1148"/>
        <end position="1169"/>
    </location>
</feature>
<dbReference type="GO" id="GO:0004439">
    <property type="term" value="F:phosphatidylinositol-4,5-bisphosphate 5-phosphatase activity"/>
    <property type="evidence" value="ECO:0007669"/>
    <property type="project" value="TreeGrafter"/>
</dbReference>
<feature type="compositionally biased region" description="Acidic residues" evidence="1">
    <location>
        <begin position="1383"/>
        <end position="1409"/>
    </location>
</feature>
<gene>
    <name evidence="3" type="primary">INPP5E</name>
    <name evidence="3" type="ORF">BGW38_000811</name>
</gene>
<feature type="region of interest" description="Disordered" evidence="1">
    <location>
        <begin position="797"/>
        <end position="831"/>
    </location>
</feature>
<feature type="compositionally biased region" description="Low complexity" evidence="1">
    <location>
        <begin position="98"/>
        <end position="108"/>
    </location>
</feature>
<reference evidence="3" key="1">
    <citation type="journal article" date="2020" name="Fungal Divers.">
        <title>Resolving the Mortierellaceae phylogeny through synthesis of multi-gene phylogenetics and phylogenomics.</title>
        <authorList>
            <person name="Vandepol N."/>
            <person name="Liber J."/>
            <person name="Desiro A."/>
            <person name="Na H."/>
            <person name="Kennedy M."/>
            <person name="Barry K."/>
            <person name="Grigoriev I.V."/>
            <person name="Miller A.N."/>
            <person name="O'Donnell K."/>
            <person name="Stajich J.E."/>
            <person name="Bonito G."/>
        </authorList>
    </citation>
    <scope>NUCLEOTIDE SEQUENCE</scope>
    <source>
        <strain evidence="3">KOD1015</strain>
    </source>
</reference>
<feature type="region of interest" description="Disordered" evidence="1">
    <location>
        <begin position="983"/>
        <end position="1009"/>
    </location>
</feature>
<feature type="compositionally biased region" description="Polar residues" evidence="1">
    <location>
        <begin position="1157"/>
        <end position="1169"/>
    </location>
</feature>
<feature type="region of interest" description="Disordered" evidence="1">
    <location>
        <begin position="515"/>
        <end position="631"/>
    </location>
</feature>
<dbReference type="EMBL" id="JAABOA010001238">
    <property type="protein sequence ID" value="KAF9581982.1"/>
    <property type="molecule type" value="Genomic_DNA"/>
</dbReference>
<dbReference type="InterPro" id="IPR046985">
    <property type="entry name" value="IP5"/>
</dbReference>
<dbReference type="GO" id="GO:0046856">
    <property type="term" value="P:phosphatidylinositol dephosphorylation"/>
    <property type="evidence" value="ECO:0007669"/>
    <property type="project" value="InterPro"/>
</dbReference>
<keyword evidence="4" id="KW-1185">Reference proteome</keyword>
<feature type="compositionally biased region" description="Polar residues" evidence="1">
    <location>
        <begin position="340"/>
        <end position="354"/>
    </location>
</feature>
<feature type="domain" description="Inositol polyphosphate-related phosphatase" evidence="2">
    <location>
        <begin position="625"/>
        <end position="1018"/>
    </location>
</feature>
<feature type="region of interest" description="Disordered" evidence="1">
    <location>
        <begin position="845"/>
        <end position="906"/>
    </location>
</feature>
<accession>A0A9P6KEP8</accession>
<evidence type="ECO:0000256" key="1">
    <source>
        <dbReference type="SAM" id="MobiDB-lite"/>
    </source>
</evidence>
<dbReference type="SMART" id="SM00128">
    <property type="entry name" value="IPPc"/>
    <property type="match status" value="1"/>
</dbReference>
<dbReference type="Pfam" id="PF22669">
    <property type="entry name" value="Exo_endo_phos2"/>
    <property type="match status" value="3"/>
</dbReference>
<dbReference type="PANTHER" id="PTHR11200:SF275">
    <property type="entry name" value="LD06095P"/>
    <property type="match status" value="1"/>
</dbReference>
<protein>
    <submittedName>
        <fullName evidence="3">Inositol polyphosphate 5-phosphatase</fullName>
    </submittedName>
</protein>
<feature type="region of interest" description="Disordered" evidence="1">
    <location>
        <begin position="98"/>
        <end position="119"/>
    </location>
</feature>
<feature type="region of interest" description="Disordered" evidence="1">
    <location>
        <begin position="313"/>
        <end position="392"/>
    </location>
</feature>
<feature type="compositionally biased region" description="Pro residues" evidence="1">
    <location>
        <begin position="603"/>
        <end position="614"/>
    </location>
</feature>
<feature type="compositionally biased region" description="Polar residues" evidence="1">
    <location>
        <begin position="515"/>
        <end position="536"/>
    </location>
</feature>
<organism evidence="3 4">
    <name type="scientific">Lunasporangiospora selenospora</name>
    <dbReference type="NCBI Taxonomy" id="979761"/>
    <lineage>
        <taxon>Eukaryota</taxon>
        <taxon>Fungi</taxon>
        <taxon>Fungi incertae sedis</taxon>
        <taxon>Mucoromycota</taxon>
        <taxon>Mortierellomycotina</taxon>
        <taxon>Mortierellomycetes</taxon>
        <taxon>Mortierellales</taxon>
        <taxon>Mortierellaceae</taxon>
        <taxon>Lunasporangiospora</taxon>
    </lineage>
</organism>
<dbReference type="OrthoDB" id="405996at2759"/>
<feature type="compositionally biased region" description="Low complexity" evidence="1">
    <location>
        <begin position="537"/>
        <end position="547"/>
    </location>
</feature>
<evidence type="ECO:0000313" key="4">
    <source>
        <dbReference type="Proteomes" id="UP000780801"/>
    </source>
</evidence>
<feature type="compositionally biased region" description="Low complexity" evidence="1">
    <location>
        <begin position="881"/>
        <end position="891"/>
    </location>
</feature>
<feature type="compositionally biased region" description="Polar residues" evidence="1">
    <location>
        <begin position="479"/>
        <end position="488"/>
    </location>
</feature>
<dbReference type="InterPro" id="IPR036691">
    <property type="entry name" value="Endo/exonu/phosph_ase_sf"/>
</dbReference>
<proteinExistence type="predicted"/>
<feature type="region of interest" description="Disordered" evidence="1">
    <location>
        <begin position="1364"/>
        <end position="1409"/>
    </location>
</feature>
<dbReference type="InterPro" id="IPR000300">
    <property type="entry name" value="IPPc"/>
</dbReference>
<feature type="compositionally biased region" description="Acidic residues" evidence="1">
    <location>
        <begin position="323"/>
        <end position="337"/>
    </location>
</feature>
<dbReference type="PANTHER" id="PTHR11200">
    <property type="entry name" value="INOSITOL 5-PHOSPHATASE"/>
    <property type="match status" value="1"/>
</dbReference>
<feature type="compositionally biased region" description="Polar residues" evidence="1">
    <location>
        <begin position="569"/>
        <end position="584"/>
    </location>
</feature>
<feature type="compositionally biased region" description="Basic and acidic residues" evidence="1">
    <location>
        <begin position="1259"/>
        <end position="1271"/>
    </location>
</feature>
<dbReference type="SUPFAM" id="SSF56219">
    <property type="entry name" value="DNase I-like"/>
    <property type="match status" value="2"/>
</dbReference>
<dbReference type="Gene3D" id="3.60.10.10">
    <property type="entry name" value="Endonuclease/exonuclease/phosphatase"/>
    <property type="match status" value="2"/>
</dbReference>
<feature type="region of interest" description="Disordered" evidence="1">
    <location>
        <begin position="1257"/>
        <end position="1296"/>
    </location>
</feature>
<feature type="region of interest" description="Disordered" evidence="1">
    <location>
        <begin position="423"/>
        <end position="502"/>
    </location>
</feature>
<dbReference type="Proteomes" id="UP000780801">
    <property type="component" value="Unassembled WGS sequence"/>
</dbReference>
<evidence type="ECO:0000259" key="2">
    <source>
        <dbReference type="SMART" id="SM00128"/>
    </source>
</evidence>
<feature type="compositionally biased region" description="Polar residues" evidence="1">
    <location>
        <begin position="423"/>
        <end position="435"/>
    </location>
</feature>
<feature type="compositionally biased region" description="Pro residues" evidence="1">
    <location>
        <begin position="378"/>
        <end position="387"/>
    </location>
</feature>
<name>A0A9P6KEP8_9FUNG</name>
<feature type="compositionally biased region" description="Low complexity" evidence="1">
    <location>
        <begin position="592"/>
        <end position="602"/>
    </location>
</feature>
<comment type="caution">
    <text evidence="3">The sequence shown here is derived from an EMBL/GenBank/DDBJ whole genome shotgun (WGS) entry which is preliminary data.</text>
</comment>